<dbReference type="InterPro" id="IPR050229">
    <property type="entry name" value="GlpE_sulfurtransferase"/>
</dbReference>
<dbReference type="EMBL" id="JAGISH010000002">
    <property type="protein sequence ID" value="MBP0481737.1"/>
    <property type="molecule type" value="Genomic_DNA"/>
</dbReference>
<protein>
    <submittedName>
        <fullName evidence="3">Rhodanese-like domain-containing protein</fullName>
    </submittedName>
</protein>
<feature type="chain" id="PRO_5037045648" evidence="1">
    <location>
        <begin position="31"/>
        <end position="166"/>
    </location>
</feature>
<dbReference type="Gene3D" id="3.40.250.10">
    <property type="entry name" value="Rhodanese-like domain"/>
    <property type="match status" value="1"/>
</dbReference>
<dbReference type="CDD" id="cd00158">
    <property type="entry name" value="RHOD"/>
    <property type="match status" value="1"/>
</dbReference>
<proteinExistence type="predicted"/>
<comment type="caution">
    <text evidence="3">The sequence shown here is derived from an EMBL/GenBank/DDBJ whole genome shotgun (WGS) entry which is preliminary data.</text>
</comment>
<organism evidence="3 4">
    <name type="scientific">Sagittula salina</name>
    <dbReference type="NCBI Taxonomy" id="2820268"/>
    <lineage>
        <taxon>Bacteria</taxon>
        <taxon>Pseudomonadati</taxon>
        <taxon>Pseudomonadota</taxon>
        <taxon>Alphaproteobacteria</taxon>
        <taxon>Rhodobacterales</taxon>
        <taxon>Roseobacteraceae</taxon>
        <taxon>Sagittula</taxon>
    </lineage>
</organism>
<sequence>MTPTLTRRAFLSFGASALLCLALGTRMARAEAQTVTVMDADTAFDAAKAGEIILVDIRTPDEWAETGVAEGAIGLDMTSEDFVASLARLRETNPATPIALICRTGNRTGFATQTLAKQGFPGLVDIKEGMAGGRNGTGWLKRGLPTYPGAQVQERTHARLGQHRGD</sequence>
<reference evidence="3" key="1">
    <citation type="submission" date="2021-03" db="EMBL/GenBank/DDBJ databases">
        <title>Sagittula salina sp. nov. strain M10.9X isolated from the marine waste.</title>
        <authorList>
            <person name="Satari L."/>
            <person name="Molina-Menor E."/>
            <person name="Vidal-Verdu A."/>
            <person name="Pascual J."/>
            <person name="Pereto J."/>
            <person name="Porcar M."/>
        </authorList>
    </citation>
    <scope>NUCLEOTIDE SEQUENCE</scope>
    <source>
        <strain evidence="3">M10.9X</strain>
    </source>
</reference>
<dbReference type="AlphaFoldDB" id="A0A940MPG2"/>
<keyword evidence="1" id="KW-0732">Signal</keyword>
<gene>
    <name evidence="3" type="ORF">J5474_04430</name>
</gene>
<keyword evidence="4" id="KW-1185">Reference proteome</keyword>
<dbReference type="Pfam" id="PF00581">
    <property type="entry name" value="Rhodanese"/>
    <property type="match status" value="1"/>
</dbReference>
<name>A0A940MPG2_9RHOB</name>
<evidence type="ECO:0000313" key="4">
    <source>
        <dbReference type="Proteomes" id="UP000675940"/>
    </source>
</evidence>
<dbReference type="PANTHER" id="PTHR43031">
    <property type="entry name" value="FAD-DEPENDENT OXIDOREDUCTASE"/>
    <property type="match status" value="1"/>
</dbReference>
<dbReference type="PROSITE" id="PS50206">
    <property type="entry name" value="RHODANESE_3"/>
    <property type="match status" value="1"/>
</dbReference>
<dbReference type="InterPro" id="IPR001763">
    <property type="entry name" value="Rhodanese-like_dom"/>
</dbReference>
<dbReference type="InterPro" id="IPR006311">
    <property type="entry name" value="TAT_signal"/>
</dbReference>
<feature type="signal peptide" evidence="1">
    <location>
        <begin position="1"/>
        <end position="30"/>
    </location>
</feature>
<evidence type="ECO:0000313" key="3">
    <source>
        <dbReference type="EMBL" id="MBP0481737.1"/>
    </source>
</evidence>
<dbReference type="Proteomes" id="UP000675940">
    <property type="component" value="Unassembled WGS sequence"/>
</dbReference>
<evidence type="ECO:0000259" key="2">
    <source>
        <dbReference type="PROSITE" id="PS50206"/>
    </source>
</evidence>
<dbReference type="SUPFAM" id="SSF52821">
    <property type="entry name" value="Rhodanese/Cell cycle control phosphatase"/>
    <property type="match status" value="1"/>
</dbReference>
<dbReference type="PROSITE" id="PS51318">
    <property type="entry name" value="TAT"/>
    <property type="match status" value="1"/>
</dbReference>
<dbReference type="InterPro" id="IPR036873">
    <property type="entry name" value="Rhodanese-like_dom_sf"/>
</dbReference>
<feature type="domain" description="Rhodanese" evidence="2">
    <location>
        <begin position="48"/>
        <end position="148"/>
    </location>
</feature>
<dbReference type="PANTHER" id="PTHR43031:SF1">
    <property type="entry name" value="PYRIDINE NUCLEOTIDE-DISULPHIDE OXIDOREDUCTASE"/>
    <property type="match status" value="1"/>
</dbReference>
<dbReference type="RefSeq" id="WP_209359603.1">
    <property type="nucleotide sequence ID" value="NZ_JAGISH010000002.1"/>
</dbReference>
<evidence type="ECO:0000256" key="1">
    <source>
        <dbReference type="SAM" id="SignalP"/>
    </source>
</evidence>
<accession>A0A940MPG2</accession>